<dbReference type="PANTHER" id="PTHR37164:SF1">
    <property type="entry name" value="BACTERIOHEMERYTHRIN"/>
    <property type="match status" value="1"/>
</dbReference>
<keyword evidence="7" id="KW-1185">Reference proteome</keyword>
<dbReference type="AlphaFoldDB" id="A0A931ND01"/>
<dbReference type="Pfam" id="PF01814">
    <property type="entry name" value="Hemerythrin"/>
    <property type="match status" value="1"/>
</dbReference>
<evidence type="ECO:0000256" key="4">
    <source>
        <dbReference type="ARBA" id="ARBA00023004"/>
    </source>
</evidence>
<dbReference type="InterPro" id="IPR050669">
    <property type="entry name" value="Hemerythrin"/>
</dbReference>
<comment type="similarity">
    <text evidence="1">Belongs to the hemerythrin family.</text>
</comment>
<organism evidence="6 7">
    <name type="scientific">Inhella gelatinilytica</name>
    <dbReference type="NCBI Taxonomy" id="2795030"/>
    <lineage>
        <taxon>Bacteria</taxon>
        <taxon>Pseudomonadati</taxon>
        <taxon>Pseudomonadota</taxon>
        <taxon>Betaproteobacteria</taxon>
        <taxon>Burkholderiales</taxon>
        <taxon>Sphaerotilaceae</taxon>
        <taxon>Inhella</taxon>
    </lineage>
</organism>
<feature type="domain" description="Hemerythrin-like" evidence="5">
    <location>
        <begin position="16"/>
        <end position="127"/>
    </location>
</feature>
<dbReference type="SUPFAM" id="SSF47188">
    <property type="entry name" value="Hemerythrin-like"/>
    <property type="match status" value="1"/>
</dbReference>
<gene>
    <name evidence="6" type="ORF">I7X43_04365</name>
</gene>
<dbReference type="NCBIfam" id="NF033749">
    <property type="entry name" value="bact_hemeryth"/>
    <property type="match status" value="1"/>
</dbReference>
<dbReference type="Proteomes" id="UP000620139">
    <property type="component" value="Unassembled WGS sequence"/>
</dbReference>
<dbReference type="EMBL" id="JAEDAL010000001">
    <property type="protein sequence ID" value="MBH9552079.1"/>
    <property type="molecule type" value="Genomic_DNA"/>
</dbReference>
<evidence type="ECO:0000256" key="1">
    <source>
        <dbReference type="ARBA" id="ARBA00010587"/>
    </source>
</evidence>
<dbReference type="Gene3D" id="1.20.120.50">
    <property type="entry name" value="Hemerythrin-like"/>
    <property type="match status" value="1"/>
</dbReference>
<proteinExistence type="inferred from homology"/>
<dbReference type="PROSITE" id="PS00550">
    <property type="entry name" value="HEMERYTHRINS"/>
    <property type="match status" value="1"/>
</dbReference>
<dbReference type="InterPro" id="IPR012312">
    <property type="entry name" value="Hemerythrin-like"/>
</dbReference>
<dbReference type="GO" id="GO:0005344">
    <property type="term" value="F:oxygen carrier activity"/>
    <property type="evidence" value="ECO:0007669"/>
    <property type="project" value="UniProtKB-KW"/>
</dbReference>
<evidence type="ECO:0000313" key="6">
    <source>
        <dbReference type="EMBL" id="MBH9552079.1"/>
    </source>
</evidence>
<accession>A0A931ND01</accession>
<dbReference type="CDD" id="cd12107">
    <property type="entry name" value="Hemerythrin"/>
    <property type="match status" value="1"/>
</dbReference>
<protein>
    <submittedName>
        <fullName evidence="6">Hemerythrin family protein</fullName>
    </submittedName>
</protein>
<dbReference type="NCBIfam" id="TIGR02481">
    <property type="entry name" value="hemeryth_dom"/>
    <property type="match status" value="1"/>
</dbReference>
<dbReference type="RefSeq" id="WP_198099659.1">
    <property type="nucleotide sequence ID" value="NZ_JAEDAL010000001.1"/>
</dbReference>
<keyword evidence="2" id="KW-0813">Transport</keyword>
<evidence type="ECO:0000313" key="7">
    <source>
        <dbReference type="Proteomes" id="UP000620139"/>
    </source>
</evidence>
<keyword evidence="3" id="KW-0479">Metal-binding</keyword>
<dbReference type="InterPro" id="IPR012827">
    <property type="entry name" value="Hemerythrin_metal-bd"/>
</dbReference>
<name>A0A931ND01_9BURK</name>
<keyword evidence="4" id="KW-0408">Iron</keyword>
<dbReference type="InterPro" id="IPR016131">
    <property type="entry name" value="Haemerythrin_Fe_BS"/>
</dbReference>
<reference evidence="6" key="1">
    <citation type="submission" date="2020-12" db="EMBL/GenBank/DDBJ databases">
        <title>The genome sequence of Inhella sp. 4Y17.</title>
        <authorList>
            <person name="Liu Y."/>
        </authorList>
    </citation>
    <scope>NUCLEOTIDE SEQUENCE</scope>
    <source>
        <strain evidence="6">4Y10</strain>
    </source>
</reference>
<comment type="caution">
    <text evidence="6">The sequence shown here is derived from an EMBL/GenBank/DDBJ whole genome shotgun (WGS) entry which is preliminary data.</text>
</comment>
<dbReference type="GO" id="GO:0046872">
    <property type="term" value="F:metal ion binding"/>
    <property type="evidence" value="ECO:0007669"/>
    <property type="project" value="UniProtKB-KW"/>
</dbReference>
<sequence>MSFFEWTPDMEIDGGAIDDDHRQLIALINQLHEHTVAGRGHVVVGQVLEKLIRYTQEHFQREEAVMATVDYPLTAEHHHQHERFADRMQELHHLHASHSLAVSSMLSLACRDWLSLHIRRSDRDLAQHIQAIRNRSGDPR</sequence>
<dbReference type="PANTHER" id="PTHR37164">
    <property type="entry name" value="BACTERIOHEMERYTHRIN"/>
    <property type="match status" value="1"/>
</dbReference>
<evidence type="ECO:0000259" key="5">
    <source>
        <dbReference type="Pfam" id="PF01814"/>
    </source>
</evidence>
<evidence type="ECO:0000256" key="2">
    <source>
        <dbReference type="ARBA" id="ARBA00022621"/>
    </source>
</evidence>
<dbReference type="InterPro" id="IPR035938">
    <property type="entry name" value="Hemerythrin-like_sf"/>
</dbReference>
<keyword evidence="2" id="KW-0561">Oxygen transport</keyword>
<evidence type="ECO:0000256" key="3">
    <source>
        <dbReference type="ARBA" id="ARBA00022723"/>
    </source>
</evidence>